<dbReference type="SUPFAM" id="SSF143011">
    <property type="entry name" value="RelE-like"/>
    <property type="match status" value="1"/>
</dbReference>
<comment type="caution">
    <text evidence="7">The sequence shown here is derived from an EMBL/GenBank/DDBJ whole genome shotgun (WGS) entry which is preliminary data.</text>
</comment>
<dbReference type="AlphaFoldDB" id="A0AA37HGE8"/>
<gene>
    <name evidence="7" type="ORF">MPEAHAMD_5497</name>
</gene>
<reference evidence="7" key="2">
    <citation type="submission" date="2021-08" db="EMBL/GenBank/DDBJ databases">
        <authorList>
            <person name="Tani A."/>
            <person name="Ola A."/>
            <person name="Ogura Y."/>
            <person name="Katsura K."/>
            <person name="Hayashi T."/>
        </authorList>
    </citation>
    <scope>NUCLEOTIDE SEQUENCE</scope>
    <source>
        <strain evidence="7">JCM 32048</strain>
    </source>
</reference>
<dbReference type="GO" id="GO:0006401">
    <property type="term" value="P:RNA catabolic process"/>
    <property type="evidence" value="ECO:0007669"/>
    <property type="project" value="InterPro"/>
</dbReference>
<dbReference type="Proteomes" id="UP001055286">
    <property type="component" value="Unassembled WGS sequence"/>
</dbReference>
<comment type="similarity">
    <text evidence="1">Belongs to the YoeB family.</text>
</comment>
<keyword evidence="4" id="KW-0255">Endonuclease</keyword>
<evidence type="ECO:0000256" key="3">
    <source>
        <dbReference type="ARBA" id="ARBA00022722"/>
    </source>
</evidence>
<keyword evidence="3" id="KW-0540">Nuclease</keyword>
<organism evidence="7 8">
    <name type="scientific">Methylobacterium frigidaeris</name>
    <dbReference type="NCBI Taxonomy" id="2038277"/>
    <lineage>
        <taxon>Bacteria</taxon>
        <taxon>Pseudomonadati</taxon>
        <taxon>Pseudomonadota</taxon>
        <taxon>Alphaproteobacteria</taxon>
        <taxon>Hyphomicrobiales</taxon>
        <taxon>Methylobacteriaceae</taxon>
        <taxon>Methylobacterium</taxon>
    </lineage>
</organism>
<accession>A0AA37HGE8</accession>
<evidence type="ECO:0000256" key="1">
    <source>
        <dbReference type="ARBA" id="ARBA00008172"/>
    </source>
</evidence>
<dbReference type="EMBL" id="BPQJ01000037">
    <property type="protein sequence ID" value="GJD65309.1"/>
    <property type="molecule type" value="Genomic_DNA"/>
</dbReference>
<evidence type="ECO:0000313" key="8">
    <source>
        <dbReference type="Proteomes" id="UP001055286"/>
    </source>
</evidence>
<dbReference type="GO" id="GO:0016787">
    <property type="term" value="F:hydrolase activity"/>
    <property type="evidence" value="ECO:0007669"/>
    <property type="project" value="UniProtKB-KW"/>
</dbReference>
<keyword evidence="8" id="KW-1185">Reference proteome</keyword>
<dbReference type="InterPro" id="IPR035093">
    <property type="entry name" value="RelE/ParE_toxin_dom_sf"/>
</dbReference>
<keyword evidence="2" id="KW-1277">Toxin-antitoxin system</keyword>
<dbReference type="GO" id="GO:0004519">
    <property type="term" value="F:endonuclease activity"/>
    <property type="evidence" value="ECO:0007669"/>
    <property type="project" value="UniProtKB-KW"/>
</dbReference>
<proteinExistence type="inferred from homology"/>
<dbReference type="NCBIfam" id="TIGR02116">
    <property type="entry name" value="toxin_Txe_YoeB"/>
    <property type="match status" value="1"/>
</dbReference>
<evidence type="ECO:0000256" key="6">
    <source>
        <dbReference type="ARBA" id="ARBA00030388"/>
    </source>
</evidence>
<evidence type="ECO:0000256" key="4">
    <source>
        <dbReference type="ARBA" id="ARBA00022759"/>
    </source>
</evidence>
<keyword evidence="5" id="KW-0378">Hydrolase</keyword>
<dbReference type="Pfam" id="PF06769">
    <property type="entry name" value="YoeB_toxin"/>
    <property type="match status" value="1"/>
</dbReference>
<dbReference type="RefSeq" id="WP_309296465.1">
    <property type="nucleotide sequence ID" value="NZ_BPQJ01000037.1"/>
</dbReference>
<sequence>MKIVFSDDAWDDYLFWQDQRDGTLARIDSLIKEIQRTPLKGAGKPEPVRFKLKGWWSRRISSEHRLVYRVSGSGAAQALEIAQCRWHYDDERPSAPWLRRSTRHALHCSIFFL</sequence>
<evidence type="ECO:0000256" key="5">
    <source>
        <dbReference type="ARBA" id="ARBA00022801"/>
    </source>
</evidence>
<dbReference type="PANTHER" id="PTHR38039:SF1">
    <property type="entry name" value="TOXIN YOEB"/>
    <property type="match status" value="1"/>
</dbReference>
<dbReference type="GO" id="GO:0098795">
    <property type="term" value="P:global gene silencing by mRNA cleavage"/>
    <property type="evidence" value="ECO:0007669"/>
    <property type="project" value="TreeGrafter"/>
</dbReference>
<evidence type="ECO:0000313" key="7">
    <source>
        <dbReference type="EMBL" id="GJD65309.1"/>
    </source>
</evidence>
<protein>
    <recommendedName>
        <fullName evidence="6">Putative mRNA interferase YoeB</fullName>
    </recommendedName>
</protein>
<name>A0AA37HGE8_9HYPH</name>
<dbReference type="InterPro" id="IPR009614">
    <property type="entry name" value="YoeB_toxin"/>
</dbReference>
<dbReference type="PANTHER" id="PTHR38039">
    <property type="entry name" value="TOXIN YOEB"/>
    <property type="match status" value="1"/>
</dbReference>
<evidence type="ECO:0000256" key="2">
    <source>
        <dbReference type="ARBA" id="ARBA00022649"/>
    </source>
</evidence>
<dbReference type="Gene3D" id="3.30.2310.20">
    <property type="entry name" value="RelE-like"/>
    <property type="match status" value="1"/>
</dbReference>
<reference evidence="7" key="1">
    <citation type="journal article" date="2016" name="Front. Microbiol.">
        <title>Genome Sequence of the Piezophilic, Mesophilic Sulfate-Reducing Bacterium Desulfovibrio indicus J2T.</title>
        <authorList>
            <person name="Cao J."/>
            <person name="Maignien L."/>
            <person name="Shao Z."/>
            <person name="Alain K."/>
            <person name="Jebbar M."/>
        </authorList>
    </citation>
    <scope>NUCLEOTIDE SEQUENCE</scope>
    <source>
        <strain evidence="7">JCM 32048</strain>
    </source>
</reference>